<gene>
    <name evidence="5" type="ORF">GRF29_77g231183</name>
</gene>
<dbReference type="InterPro" id="IPR040079">
    <property type="entry name" value="Glutathione_S-Trfase"/>
</dbReference>
<evidence type="ECO:0000259" key="3">
    <source>
        <dbReference type="PROSITE" id="PS50404"/>
    </source>
</evidence>
<dbReference type="InterPro" id="IPR004045">
    <property type="entry name" value="Glutathione_S-Trfase_N"/>
</dbReference>
<dbReference type="InterPro" id="IPR050802">
    <property type="entry name" value="EF-GSTs"/>
</dbReference>
<dbReference type="GO" id="GO:0006414">
    <property type="term" value="P:translational elongation"/>
    <property type="evidence" value="ECO:0007669"/>
    <property type="project" value="TreeGrafter"/>
</dbReference>
<sequence>MAPFGTLYTTVKFLHARVTKILAAANLNGLDISIDPDFKYGVTNQTAEYISKFPHGKIPAFETPSGFCLAEGSAIAYYVADSGPRRNQLLGRTPEERALVQMWISFADSQIWPDGTAILSPMMGSSKYDKEVVEFHESQFVRALRRLEQHLCQSDKVWLVRDELSLADLSVASGLLWPLKIFMDPEYRKDFPNIIQWWERLLAVEGVGNAFDAPVKLAMKRPAADGSEADTTRTFS</sequence>
<comment type="similarity">
    <text evidence="1 2">Belongs to the GST superfamily.</text>
</comment>
<dbReference type="PROSITE" id="PS50405">
    <property type="entry name" value="GST_CTER"/>
    <property type="match status" value="1"/>
</dbReference>
<evidence type="ECO:0000256" key="2">
    <source>
        <dbReference type="RuleBase" id="RU003494"/>
    </source>
</evidence>
<organism evidence="5 6">
    <name type="scientific">Pseudopithomyces chartarum</name>
    <dbReference type="NCBI Taxonomy" id="1892770"/>
    <lineage>
        <taxon>Eukaryota</taxon>
        <taxon>Fungi</taxon>
        <taxon>Dikarya</taxon>
        <taxon>Ascomycota</taxon>
        <taxon>Pezizomycotina</taxon>
        <taxon>Dothideomycetes</taxon>
        <taxon>Pleosporomycetidae</taxon>
        <taxon>Pleosporales</taxon>
        <taxon>Massarineae</taxon>
        <taxon>Didymosphaeriaceae</taxon>
        <taxon>Pseudopithomyces</taxon>
    </lineage>
</organism>
<dbReference type="FunFam" id="3.40.30.10:FF:000142">
    <property type="entry name" value="Elongation factor 1 gamma"/>
    <property type="match status" value="1"/>
</dbReference>
<dbReference type="Pfam" id="PF02798">
    <property type="entry name" value="GST_N"/>
    <property type="match status" value="1"/>
</dbReference>
<dbReference type="SFLD" id="SFLDG00358">
    <property type="entry name" value="Main_(cytGST)"/>
    <property type="match status" value="1"/>
</dbReference>
<dbReference type="PROSITE" id="PS50404">
    <property type="entry name" value="GST_NTER"/>
    <property type="match status" value="1"/>
</dbReference>
<dbReference type="Pfam" id="PF00043">
    <property type="entry name" value="GST_C"/>
    <property type="match status" value="1"/>
</dbReference>
<dbReference type="CDD" id="cd03044">
    <property type="entry name" value="GST_N_EF1Bgamma"/>
    <property type="match status" value="1"/>
</dbReference>
<protein>
    <recommendedName>
        <fullName evidence="7">Glutathione S-transferase</fullName>
    </recommendedName>
</protein>
<proteinExistence type="inferred from homology"/>
<dbReference type="Proteomes" id="UP001280581">
    <property type="component" value="Unassembled WGS sequence"/>
</dbReference>
<dbReference type="Gene3D" id="3.40.30.10">
    <property type="entry name" value="Glutaredoxin"/>
    <property type="match status" value="1"/>
</dbReference>
<dbReference type="InterPro" id="IPR010987">
    <property type="entry name" value="Glutathione-S-Trfase_C-like"/>
</dbReference>
<dbReference type="SFLD" id="SFLDS00019">
    <property type="entry name" value="Glutathione_Transferase_(cytos"/>
    <property type="match status" value="1"/>
</dbReference>
<dbReference type="Gene3D" id="1.20.1050.10">
    <property type="match status" value="1"/>
</dbReference>
<dbReference type="CDD" id="cd03181">
    <property type="entry name" value="GST_C_EF1Bgamma_like"/>
    <property type="match status" value="1"/>
</dbReference>
<dbReference type="InterPro" id="IPR004046">
    <property type="entry name" value="GST_C"/>
</dbReference>
<dbReference type="AlphaFoldDB" id="A0AAN6LZ24"/>
<keyword evidence="6" id="KW-1185">Reference proteome</keyword>
<feature type="domain" description="GST C-terminal" evidence="4">
    <location>
        <begin position="93"/>
        <end position="223"/>
    </location>
</feature>
<evidence type="ECO:0000256" key="1">
    <source>
        <dbReference type="ARBA" id="ARBA00007409"/>
    </source>
</evidence>
<dbReference type="PANTHER" id="PTHR43986:SF10">
    <property type="entry name" value="ELONGATION FACTOR EEF-1B GAMMA SUBUNIT, PUTATIVE (AFU_ORTHOLOGUE AFUA_1G17120)-RELATED"/>
    <property type="match status" value="1"/>
</dbReference>
<reference evidence="5 6" key="1">
    <citation type="submission" date="2021-02" db="EMBL/GenBank/DDBJ databases">
        <title>Genome assembly of Pseudopithomyces chartarum.</title>
        <authorList>
            <person name="Jauregui R."/>
            <person name="Singh J."/>
            <person name="Voisey C."/>
        </authorList>
    </citation>
    <scope>NUCLEOTIDE SEQUENCE [LARGE SCALE GENOMIC DNA]</scope>
    <source>
        <strain evidence="5 6">AGR01</strain>
    </source>
</reference>
<evidence type="ECO:0000313" key="5">
    <source>
        <dbReference type="EMBL" id="KAK3208289.1"/>
    </source>
</evidence>
<accession>A0AAN6LZ24</accession>
<dbReference type="InterPro" id="IPR036282">
    <property type="entry name" value="Glutathione-S-Trfase_C_sf"/>
</dbReference>
<evidence type="ECO:0000313" key="6">
    <source>
        <dbReference type="Proteomes" id="UP001280581"/>
    </source>
</evidence>
<dbReference type="SUPFAM" id="SSF52833">
    <property type="entry name" value="Thioredoxin-like"/>
    <property type="match status" value="1"/>
</dbReference>
<dbReference type="GO" id="GO:0005737">
    <property type="term" value="C:cytoplasm"/>
    <property type="evidence" value="ECO:0007669"/>
    <property type="project" value="TreeGrafter"/>
</dbReference>
<dbReference type="SUPFAM" id="SSF47616">
    <property type="entry name" value="GST C-terminal domain-like"/>
    <property type="match status" value="1"/>
</dbReference>
<evidence type="ECO:0008006" key="7">
    <source>
        <dbReference type="Google" id="ProtNLM"/>
    </source>
</evidence>
<dbReference type="EMBL" id="WVTA01000007">
    <property type="protein sequence ID" value="KAK3208289.1"/>
    <property type="molecule type" value="Genomic_DNA"/>
</dbReference>
<dbReference type="GO" id="GO:0005634">
    <property type="term" value="C:nucleus"/>
    <property type="evidence" value="ECO:0007669"/>
    <property type="project" value="TreeGrafter"/>
</dbReference>
<dbReference type="InterPro" id="IPR036249">
    <property type="entry name" value="Thioredoxin-like_sf"/>
</dbReference>
<name>A0AAN6LZ24_9PLEO</name>
<evidence type="ECO:0000259" key="4">
    <source>
        <dbReference type="PROSITE" id="PS50405"/>
    </source>
</evidence>
<dbReference type="PANTHER" id="PTHR43986">
    <property type="entry name" value="ELONGATION FACTOR 1-GAMMA"/>
    <property type="match status" value="1"/>
</dbReference>
<comment type="caution">
    <text evidence="5">The sequence shown here is derived from an EMBL/GenBank/DDBJ whole genome shotgun (WGS) entry which is preliminary data.</text>
</comment>
<feature type="domain" description="GST N-terminal" evidence="3">
    <location>
        <begin position="2"/>
        <end position="87"/>
    </location>
</feature>